<dbReference type="PROSITE" id="PS50198">
    <property type="entry name" value="PPIC_PPIASE_2"/>
    <property type="match status" value="1"/>
</dbReference>
<comment type="similarity">
    <text evidence="2">Belongs to the PpiC/parvulin rotamase family.</text>
</comment>
<dbReference type="KEGG" id="metu:GNH96_07495"/>
<feature type="domain" description="PpiC" evidence="7">
    <location>
        <begin position="148"/>
        <end position="239"/>
    </location>
</feature>
<dbReference type="RefSeq" id="WP_169603112.1">
    <property type="nucleotide sequence ID" value="NZ_CP046565.1"/>
</dbReference>
<evidence type="ECO:0000256" key="2">
    <source>
        <dbReference type="ARBA" id="ARBA00007656"/>
    </source>
</evidence>
<evidence type="ECO:0000259" key="7">
    <source>
        <dbReference type="PROSITE" id="PS50198"/>
    </source>
</evidence>
<evidence type="ECO:0000256" key="6">
    <source>
        <dbReference type="SAM" id="MobiDB-lite"/>
    </source>
</evidence>
<dbReference type="Gene3D" id="1.10.8.1040">
    <property type="match status" value="1"/>
</dbReference>
<dbReference type="Pfam" id="PF13616">
    <property type="entry name" value="Rotamase_3"/>
    <property type="match status" value="1"/>
</dbReference>
<name>A0A858Q7P4_9GAMM</name>
<dbReference type="EC" id="5.2.1.8" evidence="3"/>
<evidence type="ECO:0000313" key="9">
    <source>
        <dbReference type="Proteomes" id="UP000503004"/>
    </source>
</evidence>
<dbReference type="InterPro" id="IPR050245">
    <property type="entry name" value="PrsA_foldase"/>
</dbReference>
<comment type="catalytic activity">
    <reaction evidence="1">
        <text>[protein]-peptidylproline (omega=180) = [protein]-peptidylproline (omega=0)</text>
        <dbReference type="Rhea" id="RHEA:16237"/>
        <dbReference type="Rhea" id="RHEA-COMP:10747"/>
        <dbReference type="Rhea" id="RHEA-COMP:10748"/>
        <dbReference type="ChEBI" id="CHEBI:83833"/>
        <dbReference type="ChEBI" id="CHEBI:83834"/>
        <dbReference type="EC" id="5.2.1.8"/>
    </reaction>
</comment>
<proteinExistence type="inferred from homology"/>
<gene>
    <name evidence="8" type="ORF">GNH96_07495</name>
</gene>
<dbReference type="PROSITE" id="PS01096">
    <property type="entry name" value="PPIC_PPIASE_1"/>
    <property type="match status" value="1"/>
</dbReference>
<dbReference type="PANTHER" id="PTHR47245:SF2">
    <property type="entry name" value="PEPTIDYL-PROLYL CIS-TRANS ISOMERASE HP_0175-RELATED"/>
    <property type="match status" value="1"/>
</dbReference>
<dbReference type="SUPFAM" id="SSF109998">
    <property type="entry name" value="Triger factor/SurA peptide-binding domain-like"/>
    <property type="match status" value="1"/>
</dbReference>
<reference evidence="9" key="1">
    <citation type="submission" date="2019-12" db="EMBL/GenBank/DDBJ databases">
        <authorList>
            <person name="Awala S.I."/>
            <person name="Rhee S.K."/>
        </authorList>
    </citation>
    <scope>NUCLEOTIDE SEQUENCE [LARGE SCALE GENOMIC DNA]</scope>
    <source>
        <strain evidence="9">IM1</strain>
    </source>
</reference>
<dbReference type="Proteomes" id="UP000503004">
    <property type="component" value="Chromosome"/>
</dbReference>
<dbReference type="GO" id="GO:0003755">
    <property type="term" value="F:peptidyl-prolyl cis-trans isomerase activity"/>
    <property type="evidence" value="ECO:0007669"/>
    <property type="project" value="UniProtKB-KW"/>
</dbReference>
<keyword evidence="4 5" id="KW-0697">Rotamase</keyword>
<evidence type="ECO:0000256" key="4">
    <source>
        <dbReference type="ARBA" id="ARBA00023110"/>
    </source>
</evidence>
<dbReference type="SUPFAM" id="SSF54534">
    <property type="entry name" value="FKBP-like"/>
    <property type="match status" value="1"/>
</dbReference>
<evidence type="ECO:0000256" key="5">
    <source>
        <dbReference type="PROSITE-ProRule" id="PRU00278"/>
    </source>
</evidence>
<dbReference type="InterPro" id="IPR046357">
    <property type="entry name" value="PPIase_dom_sf"/>
</dbReference>
<keyword evidence="5 8" id="KW-0413">Isomerase</keyword>
<evidence type="ECO:0000256" key="1">
    <source>
        <dbReference type="ARBA" id="ARBA00000971"/>
    </source>
</evidence>
<dbReference type="InterPro" id="IPR000297">
    <property type="entry name" value="PPIase_PpiC"/>
</dbReference>
<dbReference type="InterPro" id="IPR023058">
    <property type="entry name" value="PPIase_PpiC_CS"/>
</dbReference>
<organism evidence="8 9">
    <name type="scientific">Methylococcus geothermalis</name>
    <dbReference type="NCBI Taxonomy" id="2681310"/>
    <lineage>
        <taxon>Bacteria</taxon>
        <taxon>Pseudomonadati</taxon>
        <taxon>Pseudomonadota</taxon>
        <taxon>Gammaproteobacteria</taxon>
        <taxon>Methylococcales</taxon>
        <taxon>Methylococcaceae</taxon>
        <taxon>Methylococcus</taxon>
    </lineage>
</organism>
<dbReference type="EMBL" id="CP046565">
    <property type="protein sequence ID" value="QJD29831.1"/>
    <property type="molecule type" value="Genomic_DNA"/>
</dbReference>
<keyword evidence="9" id="KW-1185">Reference proteome</keyword>
<evidence type="ECO:0000313" key="8">
    <source>
        <dbReference type="EMBL" id="QJD29831.1"/>
    </source>
</evidence>
<dbReference type="PANTHER" id="PTHR47245">
    <property type="entry name" value="PEPTIDYLPROLYL ISOMERASE"/>
    <property type="match status" value="1"/>
</dbReference>
<feature type="region of interest" description="Disordered" evidence="6">
    <location>
        <begin position="282"/>
        <end position="326"/>
    </location>
</feature>
<sequence length="326" mass="35054">MKKSLASGAAILAVALTGCNQPAPDASKTQASVAKTGIVATPENSVASVNGRAITKAEVGAIKSELAQRRNGEVSEEKIVDELVKRELLRQDAVAKQLSKNPEYQARIDNAERVILSQIAAEDFMKNLTISDEELKKEYDNRIGAMQRTEYRARHILVDKEDVAKDIIAKLAKGAKFEDLAKKLSKDPGSKNEGGELGWFSPQQMVQPFSEAVAKLKNGEITQTPVQTQFGWHVIQREESRESAPPAFDAVKEQIRSMLQTQKLHQYIDDLMAKAKIDRFATPAPAPEASPAAAPAGEAAGTVPAAAKPEAAPAAPSAAPTAQPKK</sequence>
<dbReference type="InterPro" id="IPR027304">
    <property type="entry name" value="Trigger_fact/SurA_dom_sf"/>
</dbReference>
<protein>
    <recommendedName>
        <fullName evidence="3">peptidylprolyl isomerase</fullName>
        <ecNumber evidence="3">5.2.1.8</ecNumber>
    </recommendedName>
</protein>
<dbReference type="AlphaFoldDB" id="A0A858Q7P4"/>
<accession>A0A858Q7P4</accession>
<dbReference type="PROSITE" id="PS51257">
    <property type="entry name" value="PROKAR_LIPOPROTEIN"/>
    <property type="match status" value="1"/>
</dbReference>
<evidence type="ECO:0000256" key="3">
    <source>
        <dbReference type="ARBA" id="ARBA00013194"/>
    </source>
</evidence>
<dbReference type="Gene3D" id="3.10.50.40">
    <property type="match status" value="1"/>
</dbReference>